<dbReference type="AlphaFoldDB" id="A0A9X2XNW1"/>
<name>A0A9X2XNW1_9BACT</name>
<evidence type="ECO:0000259" key="2">
    <source>
        <dbReference type="Pfam" id="PF16323"/>
    </source>
</evidence>
<reference evidence="5" key="1">
    <citation type="submission" date="2022-09" db="EMBL/GenBank/DDBJ databases">
        <authorList>
            <person name="Yuan C."/>
            <person name="Ke Z."/>
        </authorList>
    </citation>
    <scope>NUCLEOTIDE SEQUENCE</scope>
    <source>
        <strain evidence="5">LB-8</strain>
    </source>
</reference>
<feature type="domain" description="DUF5126" evidence="4">
    <location>
        <begin position="126"/>
        <end position="228"/>
    </location>
</feature>
<protein>
    <submittedName>
        <fullName evidence="5">DUF5000 domain-containing lipoprotein</fullName>
    </submittedName>
</protein>
<feature type="chain" id="PRO_5040785846" evidence="1">
    <location>
        <begin position="20"/>
        <end position="406"/>
    </location>
</feature>
<proteinExistence type="predicted"/>
<dbReference type="InterPro" id="IPR032164">
    <property type="entry name" value="DUF5000"/>
</dbReference>
<dbReference type="Pfam" id="PF16391">
    <property type="entry name" value="DUF5000"/>
    <property type="match status" value="1"/>
</dbReference>
<organism evidence="5 6">
    <name type="scientific">Paraflavisolibacter caeni</name>
    <dbReference type="NCBI Taxonomy" id="2982496"/>
    <lineage>
        <taxon>Bacteria</taxon>
        <taxon>Pseudomonadati</taxon>
        <taxon>Bacteroidota</taxon>
        <taxon>Chitinophagia</taxon>
        <taxon>Chitinophagales</taxon>
        <taxon>Chitinophagaceae</taxon>
        <taxon>Paraflavisolibacter</taxon>
    </lineage>
</organism>
<evidence type="ECO:0000259" key="3">
    <source>
        <dbReference type="Pfam" id="PF16391"/>
    </source>
</evidence>
<keyword evidence="1" id="KW-0732">Signal</keyword>
<reference evidence="5" key="2">
    <citation type="submission" date="2023-04" db="EMBL/GenBank/DDBJ databases">
        <title>Paracnuella aquatica gen. nov., sp. nov., a member of the family Chitinophagaceae isolated from a hot spring.</title>
        <authorList>
            <person name="Wang C."/>
        </authorList>
    </citation>
    <scope>NUCLEOTIDE SEQUENCE</scope>
    <source>
        <strain evidence="5">LB-8</strain>
    </source>
</reference>
<dbReference type="InterPro" id="IPR032527">
    <property type="entry name" value="DUF4959"/>
</dbReference>
<sequence length="406" mass="44890">MKKLLVISYSLLFAALFTACTKGSNYNEVVSKDKTVPPAVSNVRVENLAGAAQLTYDLPKSDNILYVKADYFIRDGVKRQTTASYYGNKMLLDGFADAKEYEVTLTVVSRASVSSQPVTIKVNPGTPPYKLAYQKLLANQDFGGVYATMTNGTGSNVGLTILKYDSLYNVMKPVMQKFSKDSVMTLTVRGYNPVNYYWGFVVSDQFGNHTDTLFKWITPILETQMDKSLFKTFPLPTDPAENWPMRYLWDGNLTGDNPGSWRALGGSLSPVVCTFDMGVSARLSRFRLWGRGGAFAFTNENVKEFAMWGSNQPIPKDALLPVGATKGLVVGDWICLGRFQHPPKPSGLPVGQNSAEDNALYAAGFEFEFDKDIPPVRYMRLAAETIMQGGGNVIVRELTFHGQVIK</sequence>
<feature type="signal peptide" evidence="1">
    <location>
        <begin position="1"/>
        <end position="19"/>
    </location>
</feature>
<dbReference type="Pfam" id="PF17166">
    <property type="entry name" value="DUF5126"/>
    <property type="match status" value="1"/>
</dbReference>
<evidence type="ECO:0000259" key="4">
    <source>
        <dbReference type="Pfam" id="PF17166"/>
    </source>
</evidence>
<accession>A0A9X2XNW1</accession>
<feature type="domain" description="DUF5000" evidence="3">
    <location>
        <begin position="249"/>
        <end position="402"/>
    </location>
</feature>
<evidence type="ECO:0000313" key="5">
    <source>
        <dbReference type="EMBL" id="MCU7549793.1"/>
    </source>
</evidence>
<evidence type="ECO:0000256" key="1">
    <source>
        <dbReference type="SAM" id="SignalP"/>
    </source>
</evidence>
<feature type="domain" description="DUF4959" evidence="2">
    <location>
        <begin position="19"/>
        <end position="124"/>
    </location>
</feature>
<dbReference type="RefSeq" id="WP_279297232.1">
    <property type="nucleotide sequence ID" value="NZ_JAOTIF010000007.1"/>
</dbReference>
<dbReference type="PROSITE" id="PS51257">
    <property type="entry name" value="PROKAR_LIPOPROTEIN"/>
    <property type="match status" value="1"/>
</dbReference>
<dbReference type="InterPro" id="IPR033431">
    <property type="entry name" value="DUF5126"/>
</dbReference>
<gene>
    <name evidence="5" type="ORF">OCK74_11745</name>
</gene>
<dbReference type="Proteomes" id="UP001155483">
    <property type="component" value="Unassembled WGS sequence"/>
</dbReference>
<keyword evidence="6" id="KW-1185">Reference proteome</keyword>
<comment type="caution">
    <text evidence="5">The sequence shown here is derived from an EMBL/GenBank/DDBJ whole genome shotgun (WGS) entry which is preliminary data.</text>
</comment>
<dbReference type="Gene3D" id="2.60.120.260">
    <property type="entry name" value="Galactose-binding domain-like"/>
    <property type="match status" value="1"/>
</dbReference>
<keyword evidence="5" id="KW-0449">Lipoprotein</keyword>
<dbReference type="Pfam" id="PF16323">
    <property type="entry name" value="DUF4959"/>
    <property type="match status" value="1"/>
</dbReference>
<dbReference type="EMBL" id="JAOTIF010000007">
    <property type="protein sequence ID" value="MCU7549793.1"/>
    <property type="molecule type" value="Genomic_DNA"/>
</dbReference>
<evidence type="ECO:0000313" key="6">
    <source>
        <dbReference type="Proteomes" id="UP001155483"/>
    </source>
</evidence>